<protein>
    <submittedName>
        <fullName evidence="1">Uncharacterized protein</fullName>
    </submittedName>
</protein>
<proteinExistence type="predicted"/>
<sequence>MHLPAAPNDTQILDLIDAWIADLARGDYACAHARTAHDAYYGWTPALLRAVIEGYGSPEAYADGSVYRITPAALASGAPHERCVERPDCQDGAEAIAEARHSLPLNGAWSDLTATFRVESAAPGARLVLQEIHVF</sequence>
<dbReference type="RefSeq" id="WP_071078673.1">
    <property type="nucleotide sequence ID" value="NZ_LFKP01000010.1"/>
</dbReference>
<organism evidence="1 2">
    <name type="scientific">Janthinobacterium lividum</name>
    <dbReference type="NCBI Taxonomy" id="29581"/>
    <lineage>
        <taxon>Bacteria</taxon>
        <taxon>Pseudomonadati</taxon>
        <taxon>Pseudomonadota</taxon>
        <taxon>Betaproteobacteria</taxon>
        <taxon>Burkholderiales</taxon>
        <taxon>Oxalobacteraceae</taxon>
        <taxon>Janthinobacterium</taxon>
    </lineage>
</organism>
<dbReference type="Proteomes" id="UP000179840">
    <property type="component" value="Unassembled WGS sequence"/>
</dbReference>
<evidence type="ECO:0000313" key="1">
    <source>
        <dbReference type="EMBL" id="OHV95458.1"/>
    </source>
</evidence>
<name>A0A1S1U5L7_9BURK</name>
<accession>A0A1S1U5L7</accession>
<gene>
    <name evidence="1" type="ORF">AKG95_20060</name>
</gene>
<comment type="caution">
    <text evidence="1">The sequence shown here is derived from an EMBL/GenBank/DDBJ whole genome shotgun (WGS) entry which is preliminary data.</text>
</comment>
<dbReference type="AlphaFoldDB" id="A0A1S1U5L7"/>
<evidence type="ECO:0000313" key="2">
    <source>
        <dbReference type="Proteomes" id="UP000179840"/>
    </source>
</evidence>
<dbReference type="EMBL" id="LFKP01000010">
    <property type="protein sequence ID" value="OHV95458.1"/>
    <property type="molecule type" value="Genomic_DNA"/>
</dbReference>
<reference evidence="1 2" key="1">
    <citation type="submission" date="2015-06" db="EMBL/GenBank/DDBJ databases">
        <title>Draft genome sequencing of a biphenyl-degrading bacterium, Janthinobacterium lividum MEG1.</title>
        <authorList>
            <person name="Shimodaira J."/>
            <person name="Hatta T."/>
        </authorList>
    </citation>
    <scope>NUCLEOTIDE SEQUENCE [LARGE SCALE GENOMIC DNA]</scope>
    <source>
        <strain evidence="1 2">MEG1</strain>
    </source>
</reference>